<feature type="compositionally biased region" description="Basic and acidic residues" evidence="1">
    <location>
        <begin position="792"/>
        <end position="801"/>
    </location>
</feature>
<feature type="compositionally biased region" description="Polar residues" evidence="1">
    <location>
        <begin position="439"/>
        <end position="459"/>
    </location>
</feature>
<protein>
    <submittedName>
        <fullName evidence="2">Uncharacterized protein</fullName>
    </submittedName>
</protein>
<feature type="region of interest" description="Disordered" evidence="1">
    <location>
        <begin position="792"/>
        <end position="868"/>
    </location>
</feature>
<feature type="region of interest" description="Disordered" evidence="1">
    <location>
        <begin position="405"/>
        <end position="475"/>
    </location>
</feature>
<comment type="caution">
    <text evidence="2">The sequence shown here is derived from an EMBL/GenBank/DDBJ whole genome shotgun (WGS) entry which is preliminary data.</text>
</comment>
<feature type="region of interest" description="Disordered" evidence="1">
    <location>
        <begin position="201"/>
        <end position="256"/>
    </location>
</feature>
<organism evidence="2 3">
    <name type="scientific">Macrophomina phaseolina</name>
    <dbReference type="NCBI Taxonomy" id="35725"/>
    <lineage>
        <taxon>Eukaryota</taxon>
        <taxon>Fungi</taxon>
        <taxon>Dikarya</taxon>
        <taxon>Ascomycota</taxon>
        <taxon>Pezizomycotina</taxon>
        <taxon>Dothideomycetes</taxon>
        <taxon>Dothideomycetes incertae sedis</taxon>
        <taxon>Botryosphaeriales</taxon>
        <taxon>Botryosphaeriaceae</taxon>
        <taxon>Macrophomina</taxon>
    </lineage>
</organism>
<evidence type="ECO:0000313" key="3">
    <source>
        <dbReference type="Proteomes" id="UP000774617"/>
    </source>
</evidence>
<dbReference type="EMBL" id="JAGTJR010000002">
    <property type="protein sequence ID" value="KAH7063300.1"/>
    <property type="molecule type" value="Genomic_DNA"/>
</dbReference>
<dbReference type="Proteomes" id="UP000774617">
    <property type="component" value="Unassembled WGS sequence"/>
</dbReference>
<sequence>MPVTRAAHRGNRAAAEPMNQGVDNLTGLASGKGLGPPFARDKLTRLPRTRKQSLSPFQMLAEQRFLRVKENIKSGEDTEVDTRDNPVIPAPIRTLDDVMKGGLENLMRIRARHPTMDQNKSFLYKDSLEIRQPDITGTRIFVSKDDRGEPQLCKQLFSINPTVPFVSAAPSTSAVSEMHWAFVNGKIQFVRKGVQVSRPAAPQITTTNAEPRATNQTAVGAGRRRARSLATEAASDMESTISGAGSQMVRPGAQQTAATDPFMKRSVGPLLPAQVVDTVSTDTATLNSPTIAGSTTRSFAHTAGAAQDAVSSGIPADVASTEQPQPNQPLATPLSAENLHNIPQRWGIKLRLTGLRNGPPKIQVVRDTAFATAGIPPTSGKRKAADTDIAEEKTVSREAFVGANQSVEPASSQPKQVVQQVSSTTPSVRRNPSRKAKKVQQNLSNADSSMTQLGQSTGSPGLAPEPASHKVNASQTEQLIHNPEVRKKLVRKARRTHQPVTNVAGSIKQPDQGSGAVLDATEPALQKKTTRVPHQLATNSDAETQHQKGSAAIPVTTQPASQPNSLSKASKKKRKLAAVKETQETNRQPVKRGRTTATAGNKKASAEMPALATSMLNGRQSSAAPVQSPPTSTTTTANPLASIAQSPAIERPVRGENGFELIGPRHTFVRGVDQSAFLTIHYYINKPDGTRTRHAWEYPPRKQQTIDWNSDATIAAVSKWYNQYLAREGCDRLRKGTADATYREPEMQWLRDYNEAHKDDDPRPKVEQMRQAFNERWVGVEVPYVDKSGQEMKTAPREERTMGGFSSFVGRKNLLPDLKKRKRKERDNADEDDAKTNRKKAKTAVKAGQAGRIMGRKAAAGKKKKKAA</sequence>
<feature type="region of interest" description="Disordered" evidence="1">
    <location>
        <begin position="491"/>
        <end position="649"/>
    </location>
</feature>
<proteinExistence type="predicted"/>
<feature type="compositionally biased region" description="Basic residues" evidence="1">
    <location>
        <begin position="859"/>
        <end position="868"/>
    </location>
</feature>
<evidence type="ECO:0000313" key="2">
    <source>
        <dbReference type="EMBL" id="KAH7063300.1"/>
    </source>
</evidence>
<evidence type="ECO:0000256" key="1">
    <source>
        <dbReference type="SAM" id="MobiDB-lite"/>
    </source>
</evidence>
<keyword evidence="3" id="KW-1185">Reference proteome</keyword>
<feature type="region of interest" description="Disordered" evidence="1">
    <location>
        <begin position="303"/>
        <end position="336"/>
    </location>
</feature>
<feature type="compositionally biased region" description="Low complexity" evidence="1">
    <location>
        <begin position="621"/>
        <end position="642"/>
    </location>
</feature>
<reference evidence="2 3" key="1">
    <citation type="journal article" date="2021" name="Nat. Commun.">
        <title>Genetic determinants of endophytism in the Arabidopsis root mycobiome.</title>
        <authorList>
            <person name="Mesny F."/>
            <person name="Miyauchi S."/>
            <person name="Thiergart T."/>
            <person name="Pickel B."/>
            <person name="Atanasova L."/>
            <person name="Karlsson M."/>
            <person name="Huettel B."/>
            <person name="Barry K.W."/>
            <person name="Haridas S."/>
            <person name="Chen C."/>
            <person name="Bauer D."/>
            <person name="Andreopoulos W."/>
            <person name="Pangilinan J."/>
            <person name="LaButti K."/>
            <person name="Riley R."/>
            <person name="Lipzen A."/>
            <person name="Clum A."/>
            <person name="Drula E."/>
            <person name="Henrissat B."/>
            <person name="Kohler A."/>
            <person name="Grigoriev I.V."/>
            <person name="Martin F.M."/>
            <person name="Hacquard S."/>
        </authorList>
    </citation>
    <scope>NUCLEOTIDE SEQUENCE [LARGE SCALE GENOMIC DNA]</scope>
    <source>
        <strain evidence="2 3">MPI-SDFR-AT-0080</strain>
    </source>
</reference>
<feature type="compositionally biased region" description="Polar residues" evidence="1">
    <location>
        <begin position="320"/>
        <end position="330"/>
    </location>
</feature>
<feature type="compositionally biased region" description="Polar residues" evidence="1">
    <location>
        <begin position="555"/>
        <end position="564"/>
    </location>
</feature>
<accession>A0ABQ8GUT4</accession>
<feature type="region of interest" description="Disordered" evidence="1">
    <location>
        <begin position="1"/>
        <end position="22"/>
    </location>
</feature>
<feature type="compositionally biased region" description="Basic residues" evidence="1">
    <location>
        <begin position="1"/>
        <end position="11"/>
    </location>
</feature>
<feature type="compositionally biased region" description="Polar residues" evidence="1">
    <location>
        <begin position="203"/>
        <end position="218"/>
    </location>
</feature>
<gene>
    <name evidence="2" type="ORF">B0J12DRAFT_694212</name>
</gene>
<feature type="compositionally biased region" description="Low complexity" evidence="1">
    <location>
        <begin position="411"/>
        <end position="428"/>
    </location>
</feature>
<feature type="compositionally biased region" description="Polar residues" evidence="1">
    <location>
        <begin position="498"/>
        <end position="512"/>
    </location>
</feature>
<name>A0ABQ8GUT4_9PEZI</name>